<organism evidence="3 4">
    <name type="scientific">Cryobacterium zhongshanensis</name>
    <dbReference type="NCBI Taxonomy" id="2928153"/>
    <lineage>
        <taxon>Bacteria</taxon>
        <taxon>Bacillati</taxon>
        <taxon>Actinomycetota</taxon>
        <taxon>Actinomycetes</taxon>
        <taxon>Micrococcales</taxon>
        <taxon>Microbacteriaceae</taxon>
        <taxon>Cryobacterium</taxon>
    </lineage>
</organism>
<sequence>MATDRTPRNGTHEPNGRTSTRRSFLKVAGIGVGSVVIAGAAGLTWRAVDGGVFASGTGEAFAAWAQAGPEAHDALGLVRAAVLAANAHNAQPWQFRVTDNRIDVFADTTRNLGTMDPLLREMDVSLGCAIENIVLAAPANGKAATVTLLPDPADPAHVARIDLETAEASVSPLFTAIASRHTDRNAYDLTRPVSAAELTKLSGIAAAEPAEAGRAETGDTALVGAELVWFSAPAERDAFGALTVRATEAIIADPQQVADDAAWYRTGWHEIQSKKDGITIDPSGQSEFIRAVSKVVPVSTAQNNAGWLTGTRDSQVPTAAAFGALVVRDPLDAGQRLAVGRAWQRLHLSMTVDGLRAQPLCQVPERIDRERSTCLTPDFGQALAALLPAGRHAIMTFRIGYPTAEALPSPRRPAREVVLS</sequence>
<feature type="compositionally biased region" description="Basic and acidic residues" evidence="1">
    <location>
        <begin position="1"/>
        <end position="15"/>
    </location>
</feature>
<dbReference type="SUPFAM" id="SSF55469">
    <property type="entry name" value="FMN-dependent nitroreductase-like"/>
    <property type="match status" value="2"/>
</dbReference>
<evidence type="ECO:0000256" key="2">
    <source>
        <dbReference type="SAM" id="Phobius"/>
    </source>
</evidence>
<gene>
    <name evidence="3" type="ORF">MQH31_13235</name>
</gene>
<proteinExistence type="predicted"/>
<keyword evidence="2" id="KW-1133">Transmembrane helix</keyword>
<evidence type="ECO:0000313" key="3">
    <source>
        <dbReference type="EMBL" id="MCI4658770.1"/>
    </source>
</evidence>
<dbReference type="RefSeq" id="WP_243012419.1">
    <property type="nucleotide sequence ID" value="NZ_JALGAR010000003.1"/>
</dbReference>
<dbReference type="InterPro" id="IPR006311">
    <property type="entry name" value="TAT_signal"/>
</dbReference>
<accession>A0AA41QWW3</accession>
<feature type="transmembrane region" description="Helical" evidence="2">
    <location>
        <begin position="24"/>
        <end position="45"/>
    </location>
</feature>
<name>A0AA41QWW3_9MICO</name>
<dbReference type="InterPro" id="IPR000415">
    <property type="entry name" value="Nitroreductase-like"/>
</dbReference>
<dbReference type="AlphaFoldDB" id="A0AA41QWW3"/>
<comment type="caution">
    <text evidence="3">The sequence shown here is derived from an EMBL/GenBank/DDBJ whole genome shotgun (WGS) entry which is preliminary data.</text>
</comment>
<keyword evidence="2" id="KW-0812">Transmembrane</keyword>
<dbReference type="EMBL" id="JALGAR010000003">
    <property type="protein sequence ID" value="MCI4658770.1"/>
    <property type="molecule type" value="Genomic_DNA"/>
</dbReference>
<dbReference type="PROSITE" id="PS51318">
    <property type="entry name" value="TAT"/>
    <property type="match status" value="1"/>
</dbReference>
<feature type="region of interest" description="Disordered" evidence="1">
    <location>
        <begin position="1"/>
        <end position="20"/>
    </location>
</feature>
<evidence type="ECO:0000256" key="1">
    <source>
        <dbReference type="SAM" id="MobiDB-lite"/>
    </source>
</evidence>
<dbReference type="GO" id="GO:0016491">
    <property type="term" value="F:oxidoreductase activity"/>
    <property type="evidence" value="ECO:0007669"/>
    <property type="project" value="InterPro"/>
</dbReference>
<reference evidence="3" key="1">
    <citation type="submission" date="2022-03" db="EMBL/GenBank/DDBJ databases">
        <title>Cryobacterium sp. nov. strain ZS14-85, isolated from Antarctic soil.</title>
        <authorList>
            <person name="Li J."/>
            <person name="Niu G."/>
        </authorList>
    </citation>
    <scope>NUCLEOTIDE SEQUENCE</scope>
    <source>
        <strain evidence="3">ZS14-85</strain>
    </source>
</reference>
<keyword evidence="2" id="KW-0472">Membrane</keyword>
<keyword evidence="4" id="KW-1185">Reference proteome</keyword>
<evidence type="ECO:0000313" key="4">
    <source>
        <dbReference type="Proteomes" id="UP001165341"/>
    </source>
</evidence>
<dbReference type="Gene3D" id="3.40.109.10">
    <property type="entry name" value="NADH Oxidase"/>
    <property type="match status" value="1"/>
</dbReference>
<protein>
    <recommendedName>
        <fullName evidence="5">Tat pathway signal protein</fullName>
    </recommendedName>
</protein>
<evidence type="ECO:0008006" key="5">
    <source>
        <dbReference type="Google" id="ProtNLM"/>
    </source>
</evidence>
<dbReference type="Proteomes" id="UP001165341">
    <property type="component" value="Unassembled WGS sequence"/>
</dbReference>